<dbReference type="EMBL" id="VXBZ01007193">
    <property type="protein sequence ID" value="NXP50670.1"/>
    <property type="molecule type" value="Genomic_DNA"/>
</dbReference>
<organism evidence="8 9">
    <name type="scientific">Heliornis fulica</name>
    <name type="common">sungrebe</name>
    <dbReference type="NCBI Taxonomy" id="54369"/>
    <lineage>
        <taxon>Eukaryota</taxon>
        <taxon>Metazoa</taxon>
        <taxon>Chordata</taxon>
        <taxon>Craniata</taxon>
        <taxon>Vertebrata</taxon>
        <taxon>Euteleostomi</taxon>
        <taxon>Archelosauria</taxon>
        <taxon>Archosauria</taxon>
        <taxon>Dinosauria</taxon>
        <taxon>Saurischia</taxon>
        <taxon>Theropoda</taxon>
        <taxon>Coelurosauria</taxon>
        <taxon>Aves</taxon>
        <taxon>Neognathae</taxon>
        <taxon>Neoaves</taxon>
        <taxon>Gruiformes</taxon>
        <taxon>Heliornithidae</taxon>
        <taxon>Heliornis</taxon>
    </lineage>
</organism>
<evidence type="ECO:0000256" key="7">
    <source>
        <dbReference type="SAM" id="MobiDB-lite"/>
    </source>
</evidence>
<dbReference type="InterPro" id="IPR036770">
    <property type="entry name" value="Ankyrin_rpt-contain_sf"/>
</dbReference>
<keyword evidence="9" id="KW-1185">Reference proteome</keyword>
<feature type="coiled-coil region" evidence="6">
    <location>
        <begin position="240"/>
        <end position="295"/>
    </location>
</feature>
<keyword evidence="3 5" id="KW-0040">ANK repeat</keyword>
<evidence type="ECO:0000256" key="4">
    <source>
        <dbReference type="ARBA" id="ARBA00023054"/>
    </source>
</evidence>
<evidence type="ECO:0000256" key="1">
    <source>
        <dbReference type="ARBA" id="ARBA00022553"/>
    </source>
</evidence>
<proteinExistence type="predicted"/>
<dbReference type="InterPro" id="IPR021939">
    <property type="entry name" value="KN_motif"/>
</dbReference>
<evidence type="ECO:0000313" key="8">
    <source>
        <dbReference type="EMBL" id="NXP50670.1"/>
    </source>
</evidence>
<dbReference type="PRINTS" id="PR01415">
    <property type="entry name" value="ANKYRIN"/>
</dbReference>
<accession>A0A7L2AZD9</accession>
<feature type="repeat" description="ANK" evidence="5">
    <location>
        <begin position="1245"/>
        <end position="1266"/>
    </location>
</feature>
<feature type="non-terminal residue" evidence="8">
    <location>
        <position position="1"/>
    </location>
</feature>
<evidence type="ECO:0000313" key="9">
    <source>
        <dbReference type="Proteomes" id="UP000590868"/>
    </source>
</evidence>
<feature type="repeat" description="ANK" evidence="5">
    <location>
        <begin position="1212"/>
        <end position="1244"/>
    </location>
</feature>
<dbReference type="SUPFAM" id="SSF48403">
    <property type="entry name" value="Ankyrin repeat"/>
    <property type="match status" value="1"/>
</dbReference>
<dbReference type="PROSITE" id="PS50297">
    <property type="entry name" value="ANK_REP_REGION"/>
    <property type="match status" value="3"/>
</dbReference>
<dbReference type="Pfam" id="PF12796">
    <property type="entry name" value="Ank_2"/>
    <property type="match status" value="2"/>
</dbReference>
<sequence>EKEEVIINGEDEKERKDPYFVETPYGYQLDLDFLKYVDDIQKGNTIKKLNIRKKRKALPASVGTKNSGGQCSGWISTESLSSSNSDENKQSCLATRSQVTSSIAARPLVSFEASPSYLTIPESNQLPPPSPQPPRHNLHVTKTLMETRRRLEQERMMQVVPGDVRRPRLSSFGGMGSTSSLPSFVGSSGYSHMSQQLQNGYQGNGDYGACFSSSLGSSIRHSPMSSGISTPVTNVSPVHLQHIREQMAVALKRLKELEEQVKTIPVLQVRISVLQEEKRHMMAELKNQRKATQNDTYGFRKRSYSAGNAEQWEHLSQVRRGGELYIDCEEEVESVEQSSQRIEEFRQLTAEMQALEKKIQDSNYESSANLPGNKEILAKEIRSVAVGADENVNDMVIYNRSARQYREVAVGTEKETRESGVGVTEAMLGLSTEAEKEIELQQQTIEALKEKIYRLEVQLKETTHDREMTRLKQELQAAGSRKKVDKALMAQPCVISQMVEAVVQTRDQMVGNHVDVTDSSVGDHLQMSSVGTSCRPAVRSMAAGPELLMSQWLVRERAEVRDQGTGRSIELHNKAVGAETSVRETGINTEELAGVPSPHQTAQAGSAVKSVGCGDCSVDVVVCTPKEHVSRETATEAVHRAEATVMAVPSMASQQTSTILEMVSQCTSTETTSLADCGTNTSLSSYDKQTNTETVETRSVAVGDGRVKDIHASAKTRSVGVGTLLSSQPGFEKPSTIKTKDCGVGQLNIHENYLVGLKMRSIACGPPPLPVVPASTRSIGVGVELMCEPVSSLLESSLPPPELRVGLDHYIERVQKLLQEQQMLLAENYSELAEAFGEPHSQIGSLNSQLISTLTSINSVMKYASTEELRSLDLQKQGMERNSTSGATLEYFPHGQLANANLQTLKLEQDGFPGQEERKTPLVEAVRGRKSFSSQDKTLTPINLTDDQLASGLYVCTNNENTLKSIMKKRDGKKDLGNTKKNLQFVGINGGYETTSSDDSSSEESSSSDSEEECEGHEYPCSRHTEEGQPVFNALEVCTLGAEKESPPKESEAEEVEIRERYELSEKMLSACHLLRNNIDDPKALTNKDVRFCLNTIQHEWFRVSSQKSAVPEMVGDYITAFEEISRAVLRHIINMADGNGNTALHYSVSHSNFEIVKLLLDANVCNVNHQNKAGYTPIMLAALAAVEAEKDMRIVEELFSCGDVNAKASQAGQTALMLAVSHGRIDMVKALLACGADVNIQDDEGSTALMCASEHGHVEIVKLLLAQPGCNGTLEDNDGSTALSIALEAGHKDIAVLLYAHVNFSKTQSPGTPRLSRKTSPGPTHRATFE</sequence>
<evidence type="ECO:0000256" key="2">
    <source>
        <dbReference type="ARBA" id="ARBA00022737"/>
    </source>
</evidence>
<dbReference type="Pfam" id="PF12075">
    <property type="entry name" value="KN_motif"/>
    <property type="match status" value="1"/>
</dbReference>
<dbReference type="GO" id="GO:0005856">
    <property type="term" value="C:cytoskeleton"/>
    <property type="evidence" value="ECO:0007669"/>
    <property type="project" value="TreeGrafter"/>
</dbReference>
<dbReference type="InterPro" id="IPR002110">
    <property type="entry name" value="Ankyrin_rpt"/>
</dbReference>
<feature type="repeat" description="ANK" evidence="5">
    <location>
        <begin position="1140"/>
        <end position="1165"/>
    </location>
</feature>
<feature type="non-terminal residue" evidence="8">
    <location>
        <position position="1331"/>
    </location>
</feature>
<reference evidence="8 9" key="1">
    <citation type="submission" date="2019-09" db="EMBL/GenBank/DDBJ databases">
        <title>Bird 10,000 Genomes (B10K) Project - Family phase.</title>
        <authorList>
            <person name="Zhang G."/>
        </authorList>
    </citation>
    <scope>NUCLEOTIDE SEQUENCE [LARGE SCALE GENOMIC DNA]</scope>
    <source>
        <strain evidence="8">B10K-DU-001-55</strain>
        <tissue evidence="8">Muscle</tissue>
    </source>
</reference>
<dbReference type="OrthoDB" id="5406014at2759"/>
<evidence type="ECO:0000256" key="5">
    <source>
        <dbReference type="PROSITE-ProRule" id="PRU00023"/>
    </source>
</evidence>
<feature type="region of interest" description="Disordered" evidence="7">
    <location>
        <begin position="1308"/>
        <end position="1331"/>
    </location>
</feature>
<gene>
    <name evidence="8" type="primary">Kank1</name>
    <name evidence="8" type="ORF">HELFUL_R02597</name>
</gene>
<name>A0A7L2AZD9_9GRUI</name>
<dbReference type="InterPro" id="IPR047184">
    <property type="entry name" value="KANK1-4"/>
</dbReference>
<dbReference type="PANTHER" id="PTHR24168:SF19">
    <property type="entry name" value="KN MOTIF AND ANKYRIN REPEAT DOMAIN-CONTAINING PROTEIN 1"/>
    <property type="match status" value="1"/>
</dbReference>
<dbReference type="PANTHER" id="PTHR24168">
    <property type="entry name" value="KN MOTIF AND ANKYRIN REPEAT DOMAIN-CONTAINING"/>
    <property type="match status" value="1"/>
</dbReference>
<dbReference type="SMART" id="SM00248">
    <property type="entry name" value="ANK"/>
    <property type="match status" value="5"/>
</dbReference>
<evidence type="ECO:0000256" key="3">
    <source>
        <dbReference type="ARBA" id="ARBA00023043"/>
    </source>
</evidence>
<feature type="compositionally biased region" description="Low complexity" evidence="7">
    <location>
        <begin position="997"/>
        <end position="1008"/>
    </location>
</feature>
<dbReference type="GO" id="GO:0030837">
    <property type="term" value="P:negative regulation of actin filament polymerization"/>
    <property type="evidence" value="ECO:0007669"/>
    <property type="project" value="InterPro"/>
</dbReference>
<feature type="region of interest" description="Disordered" evidence="7">
    <location>
        <begin position="987"/>
        <end position="1026"/>
    </location>
</feature>
<dbReference type="GO" id="GO:0005737">
    <property type="term" value="C:cytoplasm"/>
    <property type="evidence" value="ECO:0007669"/>
    <property type="project" value="TreeGrafter"/>
</dbReference>
<comment type="caution">
    <text evidence="8">The sequence shown here is derived from an EMBL/GenBank/DDBJ whole genome shotgun (WGS) entry which is preliminary data.</text>
</comment>
<dbReference type="PROSITE" id="PS50088">
    <property type="entry name" value="ANK_REPEAT"/>
    <property type="match status" value="3"/>
</dbReference>
<dbReference type="FunFam" id="1.25.40.20:FF:000017">
    <property type="entry name" value="KN motif and ankyrin repeat domain-containing protein 1"/>
    <property type="match status" value="1"/>
</dbReference>
<dbReference type="Gene3D" id="1.25.40.20">
    <property type="entry name" value="Ankyrin repeat-containing domain"/>
    <property type="match status" value="1"/>
</dbReference>
<feature type="compositionally biased region" description="Basic and acidic residues" evidence="7">
    <location>
        <begin position="1016"/>
        <end position="1026"/>
    </location>
</feature>
<keyword evidence="2" id="KW-0677">Repeat</keyword>
<keyword evidence="4 6" id="KW-0175">Coiled coil</keyword>
<evidence type="ECO:0000256" key="6">
    <source>
        <dbReference type="SAM" id="Coils"/>
    </source>
</evidence>
<dbReference type="Proteomes" id="UP000590868">
    <property type="component" value="Unassembled WGS sequence"/>
</dbReference>
<keyword evidence="1" id="KW-0597">Phosphoprotein</keyword>
<feature type="coiled-coil region" evidence="6">
    <location>
        <begin position="431"/>
        <end position="465"/>
    </location>
</feature>
<protein>
    <submittedName>
        <fullName evidence="8">KANK1 protein</fullName>
    </submittedName>
</protein>